<evidence type="ECO:0000313" key="2">
    <source>
        <dbReference type="EMBL" id="MBL1079157.1"/>
    </source>
</evidence>
<name>A0ABS1MEV5_9NOCA</name>
<evidence type="ECO:0000259" key="1">
    <source>
        <dbReference type="SMART" id="SM00418"/>
    </source>
</evidence>
<dbReference type="EMBL" id="JAERRJ010000014">
    <property type="protein sequence ID" value="MBL1079157.1"/>
    <property type="molecule type" value="Genomic_DNA"/>
</dbReference>
<organism evidence="2 3">
    <name type="scientific">Nocardia acididurans</name>
    <dbReference type="NCBI Taxonomy" id="2802282"/>
    <lineage>
        <taxon>Bacteria</taxon>
        <taxon>Bacillati</taxon>
        <taxon>Actinomycetota</taxon>
        <taxon>Actinomycetes</taxon>
        <taxon>Mycobacteriales</taxon>
        <taxon>Nocardiaceae</taxon>
        <taxon>Nocardia</taxon>
    </lineage>
</organism>
<feature type="domain" description="HTH arsR-type" evidence="1">
    <location>
        <begin position="33"/>
        <end position="127"/>
    </location>
</feature>
<dbReference type="Gene3D" id="1.10.10.10">
    <property type="entry name" value="Winged helix-like DNA-binding domain superfamily/Winged helix DNA-binding domain"/>
    <property type="match status" value="1"/>
</dbReference>
<protein>
    <submittedName>
        <fullName evidence="2">Helix-turn-helix transcriptional regulator</fullName>
    </submittedName>
</protein>
<reference evidence="2 3" key="1">
    <citation type="submission" date="2021-01" db="EMBL/GenBank/DDBJ databases">
        <title>WGS of actinomycetes isolated from Thailand.</title>
        <authorList>
            <person name="Thawai C."/>
        </authorList>
    </citation>
    <scope>NUCLEOTIDE SEQUENCE [LARGE SCALE GENOMIC DNA]</scope>
    <source>
        <strain evidence="2 3">LPG 2</strain>
    </source>
</reference>
<dbReference type="Proteomes" id="UP000602198">
    <property type="component" value="Unassembled WGS sequence"/>
</dbReference>
<dbReference type="InterPro" id="IPR011991">
    <property type="entry name" value="ArsR-like_HTH"/>
</dbReference>
<gene>
    <name evidence="2" type="ORF">JK358_32610</name>
</gene>
<dbReference type="SUPFAM" id="SSF46785">
    <property type="entry name" value="Winged helix' DNA-binding domain"/>
    <property type="match status" value="1"/>
</dbReference>
<dbReference type="InterPro" id="IPR036388">
    <property type="entry name" value="WH-like_DNA-bd_sf"/>
</dbReference>
<sequence length="212" mass="23979">MALIDPGCREVFAKDFLQLMVDEVTPRRITDPAALRALAHPLRQRILRALAENGPATSTALGAVLGENTGATSYHLRQLAEHGFIEEAPELAKGKERWWRSPPNDLRFRMDRETSPEVRELMEGLFAQHIAEDVEMFRRFEAERGELGEWADVMPFSRGAVYATPAELEEFFEDYLKLLKGFQAKHGRARPGTRRVLTRFLAFPAPTATSAE</sequence>
<accession>A0ABS1MEV5</accession>
<keyword evidence="3" id="KW-1185">Reference proteome</keyword>
<evidence type="ECO:0000313" key="3">
    <source>
        <dbReference type="Proteomes" id="UP000602198"/>
    </source>
</evidence>
<dbReference type="RefSeq" id="WP_201955020.1">
    <property type="nucleotide sequence ID" value="NZ_JAERRJ010000014.1"/>
</dbReference>
<dbReference type="CDD" id="cd00090">
    <property type="entry name" value="HTH_ARSR"/>
    <property type="match status" value="1"/>
</dbReference>
<dbReference type="InterPro" id="IPR036390">
    <property type="entry name" value="WH_DNA-bd_sf"/>
</dbReference>
<proteinExistence type="predicted"/>
<dbReference type="SMART" id="SM00418">
    <property type="entry name" value="HTH_ARSR"/>
    <property type="match status" value="1"/>
</dbReference>
<dbReference type="Pfam" id="PF12840">
    <property type="entry name" value="HTH_20"/>
    <property type="match status" value="1"/>
</dbReference>
<comment type="caution">
    <text evidence="2">The sequence shown here is derived from an EMBL/GenBank/DDBJ whole genome shotgun (WGS) entry which is preliminary data.</text>
</comment>
<dbReference type="InterPro" id="IPR001845">
    <property type="entry name" value="HTH_ArsR_DNA-bd_dom"/>
</dbReference>